<name>A0A9P7RER9_9PEZI</name>
<dbReference type="SMART" id="SM00747">
    <property type="entry name" value="CFEM"/>
    <property type="match status" value="1"/>
</dbReference>
<comment type="subcellular location">
    <subcellularLocation>
        <location evidence="2">Membrane</location>
        <topology evidence="2">Lipid-anchor</topology>
        <topology evidence="2">GPI-anchor</topology>
    </subcellularLocation>
    <subcellularLocation>
        <location evidence="1">Membrane</location>
        <topology evidence="1">Multi-pass membrane protein</topology>
    </subcellularLocation>
    <subcellularLocation>
        <location evidence="3">Secreted</location>
    </subcellularLocation>
</comment>
<feature type="signal peptide" evidence="15">
    <location>
        <begin position="1"/>
        <end position="19"/>
    </location>
</feature>
<keyword evidence="10 14" id="KW-0472">Membrane</keyword>
<sequence length="697" mass="77395">MKQIMRVAIVLLFAAAAQATVPSLNTTETTKLLATTPKCAMPCFVDAFHSGNCTLDGLADCVCTNIPLQARASACIQQACEFEDQVSTARISQQLCEGYPYPDRRKFSKVFSIGLPVITILTVALRCLARLQVTNRLWWDDWTALIALAFLIVMSGLGYTNAAMGFGLHYWDIDPGNGKTILQIFYVLQMLYIFVQVFAKASIACFYSRVFTNQKFRLALKILMAFLFIHGFMFLLLMVFQCLPIESIWDRSIQGRCLNVSAISYGGAACSILEDIILIVIPIPELIKLQLGKKKRMALVCMFAIGSFACVASMIRLKYLVSFANSFDSTWDNVDVVLWSSVELNLAIICGSLPALRPLFKKLPIFFTTIKSTIQTGTQRRKSQAQSTTAPDLALGWANHIPFLLSKGLSVVALDKIGYGGTDSPEDVKFYTWKRAADDIATLASQLGLSRIILGGHDFGGAVVYRTAIWHPDLVAAFYVLNTPFAAPTASFVDLAYEWPGFKYQQQFRTNAVADYVGPADAQNTTRIRQILNNVYGVIGPNGEQPSNVTDIGFYFDLLDLVTTDTPLLTKAQIDFYVEEYTRKPVNNTLNEYRNNKLNWEDERVLIPDNTTYSGKFKQPALYIAATQDLTLPPSLSEGMETYFDNLSRGEIDEGHWARWQKPLEVENYVGNWLATSVFGNASLNLTAGLGLGAPCV</sequence>
<proteinExistence type="inferred from homology"/>
<evidence type="ECO:0000256" key="2">
    <source>
        <dbReference type="ARBA" id="ARBA00004589"/>
    </source>
</evidence>
<dbReference type="GO" id="GO:0005576">
    <property type="term" value="C:extracellular region"/>
    <property type="evidence" value="ECO:0007669"/>
    <property type="project" value="UniProtKB-SubCell"/>
</dbReference>
<dbReference type="PANTHER" id="PTHR33048">
    <property type="entry name" value="PTH11-LIKE INTEGRAL MEMBRANE PROTEIN (AFU_ORTHOLOGUE AFUA_5G11245)"/>
    <property type="match status" value="1"/>
</dbReference>
<evidence type="ECO:0000256" key="7">
    <source>
        <dbReference type="ARBA" id="ARBA00022692"/>
    </source>
</evidence>
<comment type="similarity">
    <text evidence="4">Belongs to the RBT5 family.</text>
</comment>
<dbReference type="InterPro" id="IPR008427">
    <property type="entry name" value="Extracellular_membr_CFEM_dom"/>
</dbReference>
<evidence type="ECO:0000256" key="9">
    <source>
        <dbReference type="ARBA" id="ARBA00022989"/>
    </source>
</evidence>
<keyword evidence="18" id="KW-1185">Reference proteome</keyword>
<evidence type="ECO:0000256" key="8">
    <source>
        <dbReference type="ARBA" id="ARBA00022729"/>
    </source>
</evidence>
<evidence type="ECO:0000256" key="5">
    <source>
        <dbReference type="ARBA" id="ARBA00022525"/>
    </source>
</evidence>
<feature type="transmembrane region" description="Helical" evidence="14">
    <location>
        <begin position="260"/>
        <end position="284"/>
    </location>
</feature>
<feature type="transmembrane region" description="Helical" evidence="14">
    <location>
        <begin position="141"/>
        <end position="164"/>
    </location>
</feature>
<evidence type="ECO:0000256" key="11">
    <source>
        <dbReference type="ARBA" id="ARBA00023157"/>
    </source>
</evidence>
<keyword evidence="8 15" id="KW-0732">Signal</keyword>
<evidence type="ECO:0000256" key="12">
    <source>
        <dbReference type="ARBA" id="ARBA00023288"/>
    </source>
</evidence>
<dbReference type="Pfam" id="PF00561">
    <property type="entry name" value="Abhydrolase_1"/>
    <property type="match status" value="1"/>
</dbReference>
<evidence type="ECO:0000313" key="17">
    <source>
        <dbReference type="EMBL" id="KAG7054676.1"/>
    </source>
</evidence>
<dbReference type="SUPFAM" id="SSF53474">
    <property type="entry name" value="alpha/beta-Hydrolases"/>
    <property type="match status" value="1"/>
</dbReference>
<keyword evidence="9 14" id="KW-1133">Transmembrane helix</keyword>
<feature type="transmembrane region" description="Helical" evidence="14">
    <location>
        <begin position="110"/>
        <end position="129"/>
    </location>
</feature>
<evidence type="ECO:0000256" key="13">
    <source>
        <dbReference type="ARBA" id="ARBA00038359"/>
    </source>
</evidence>
<feature type="domain" description="CFEM" evidence="16">
    <location>
        <begin position="32"/>
        <end position="97"/>
    </location>
</feature>
<evidence type="ECO:0000313" key="18">
    <source>
        <dbReference type="Proteomes" id="UP000699042"/>
    </source>
</evidence>
<protein>
    <submittedName>
        <fullName evidence="17">Integral membrane protein</fullName>
    </submittedName>
</protein>
<evidence type="ECO:0000256" key="15">
    <source>
        <dbReference type="SAM" id="SignalP"/>
    </source>
</evidence>
<dbReference type="GO" id="GO:0003824">
    <property type="term" value="F:catalytic activity"/>
    <property type="evidence" value="ECO:0007669"/>
    <property type="project" value="InterPro"/>
</dbReference>
<dbReference type="EMBL" id="JAESDN010000002">
    <property type="protein sequence ID" value="KAG7054676.1"/>
    <property type="molecule type" value="Genomic_DNA"/>
</dbReference>
<evidence type="ECO:0000256" key="6">
    <source>
        <dbReference type="ARBA" id="ARBA00022622"/>
    </source>
</evidence>
<evidence type="ECO:0000259" key="16">
    <source>
        <dbReference type="SMART" id="SM00747"/>
    </source>
</evidence>
<reference evidence="17" key="1">
    <citation type="submission" date="2021-05" db="EMBL/GenBank/DDBJ databases">
        <title>Comparative genomics of three Colletotrichum scovillei strains and genetic complementation revealed genes involved fungal growth and virulence on chili pepper.</title>
        <authorList>
            <person name="Hsieh D.-K."/>
            <person name="Chuang S.-C."/>
            <person name="Chen C.-Y."/>
            <person name="Chao Y.-T."/>
            <person name="Lu M.-Y.J."/>
            <person name="Lee M.-H."/>
            <person name="Shih M.-C."/>
        </authorList>
    </citation>
    <scope>NUCLEOTIDE SEQUENCE</scope>
    <source>
        <strain evidence="17">Coll-153</strain>
    </source>
</reference>
<dbReference type="AlphaFoldDB" id="A0A9P7RER9"/>
<evidence type="ECO:0000256" key="1">
    <source>
        <dbReference type="ARBA" id="ARBA00004141"/>
    </source>
</evidence>
<keyword evidence="12" id="KW-0449">Lipoprotein</keyword>
<evidence type="ECO:0000256" key="14">
    <source>
        <dbReference type="SAM" id="Phobius"/>
    </source>
</evidence>
<dbReference type="Pfam" id="PF05730">
    <property type="entry name" value="CFEM"/>
    <property type="match status" value="1"/>
</dbReference>
<dbReference type="InterPro" id="IPR049326">
    <property type="entry name" value="Rhodopsin_dom_fungi"/>
</dbReference>
<accession>A0A9P7RER9</accession>
<organism evidence="17 18">
    <name type="scientific">Colletotrichum scovillei</name>
    <dbReference type="NCBI Taxonomy" id="1209932"/>
    <lineage>
        <taxon>Eukaryota</taxon>
        <taxon>Fungi</taxon>
        <taxon>Dikarya</taxon>
        <taxon>Ascomycota</taxon>
        <taxon>Pezizomycotina</taxon>
        <taxon>Sordariomycetes</taxon>
        <taxon>Hypocreomycetidae</taxon>
        <taxon>Glomerellales</taxon>
        <taxon>Glomerellaceae</taxon>
        <taxon>Colletotrichum</taxon>
        <taxon>Colletotrichum acutatum species complex</taxon>
    </lineage>
</organism>
<dbReference type="PRINTS" id="PR00412">
    <property type="entry name" value="EPOXHYDRLASE"/>
</dbReference>
<feature type="transmembrane region" description="Helical" evidence="14">
    <location>
        <begin position="184"/>
        <end position="206"/>
    </location>
</feature>
<evidence type="ECO:0000256" key="3">
    <source>
        <dbReference type="ARBA" id="ARBA00004613"/>
    </source>
</evidence>
<dbReference type="PANTHER" id="PTHR33048:SF47">
    <property type="entry name" value="INTEGRAL MEMBRANE PROTEIN-RELATED"/>
    <property type="match status" value="1"/>
</dbReference>
<feature type="transmembrane region" description="Helical" evidence="14">
    <location>
        <begin position="296"/>
        <end position="316"/>
    </location>
</feature>
<dbReference type="Proteomes" id="UP000699042">
    <property type="component" value="Unassembled WGS sequence"/>
</dbReference>
<dbReference type="Gene3D" id="3.40.50.1820">
    <property type="entry name" value="alpha/beta hydrolase"/>
    <property type="match status" value="1"/>
</dbReference>
<dbReference type="InterPro" id="IPR029058">
    <property type="entry name" value="AB_hydrolase_fold"/>
</dbReference>
<keyword evidence="5" id="KW-0964">Secreted</keyword>
<dbReference type="InterPro" id="IPR000073">
    <property type="entry name" value="AB_hydrolase_1"/>
</dbReference>
<evidence type="ECO:0000256" key="10">
    <source>
        <dbReference type="ARBA" id="ARBA00023136"/>
    </source>
</evidence>
<gene>
    <name evidence="17" type="ORF">JMJ77_007152</name>
</gene>
<dbReference type="InterPro" id="IPR000639">
    <property type="entry name" value="Epox_hydrolase-like"/>
</dbReference>
<keyword evidence="7 14" id="KW-0812">Transmembrane</keyword>
<feature type="chain" id="PRO_5040133207" evidence="15">
    <location>
        <begin position="20"/>
        <end position="697"/>
    </location>
</feature>
<dbReference type="GO" id="GO:0098552">
    <property type="term" value="C:side of membrane"/>
    <property type="evidence" value="ECO:0007669"/>
    <property type="project" value="UniProtKB-KW"/>
</dbReference>
<dbReference type="InterPro" id="IPR052337">
    <property type="entry name" value="SAT4-like"/>
</dbReference>
<keyword evidence="6" id="KW-0336">GPI-anchor</keyword>
<dbReference type="Pfam" id="PF20684">
    <property type="entry name" value="Fung_rhodopsin"/>
    <property type="match status" value="1"/>
</dbReference>
<feature type="transmembrane region" description="Helical" evidence="14">
    <location>
        <begin position="218"/>
        <end position="240"/>
    </location>
</feature>
<evidence type="ECO:0000256" key="4">
    <source>
        <dbReference type="ARBA" id="ARBA00010031"/>
    </source>
</evidence>
<keyword evidence="11" id="KW-1015">Disulfide bond</keyword>
<comment type="caution">
    <text evidence="17">The sequence shown here is derived from an EMBL/GenBank/DDBJ whole genome shotgun (WGS) entry which is preliminary data.</text>
</comment>
<keyword evidence="6" id="KW-0325">Glycoprotein</keyword>
<comment type="similarity">
    <text evidence="13">Belongs to the SAT4 family.</text>
</comment>